<reference evidence="1" key="1">
    <citation type="submission" date="2018-11" db="EMBL/GenBank/DDBJ databases">
        <title>The sequence and de novo assembly of Larimichthys crocea genome using PacBio and Hi-C technologies.</title>
        <authorList>
            <person name="Xu P."/>
            <person name="Chen B."/>
            <person name="Zhou Z."/>
            <person name="Ke Q."/>
            <person name="Wu Y."/>
            <person name="Bai H."/>
            <person name="Pu F."/>
        </authorList>
    </citation>
    <scope>NUCLEOTIDE SEQUENCE</scope>
    <source>
        <tissue evidence="1">Muscle</tissue>
    </source>
</reference>
<keyword evidence="2" id="KW-1185">Reference proteome</keyword>
<name>A0ACD3QGD3_LARCR</name>
<proteinExistence type="predicted"/>
<evidence type="ECO:0000313" key="2">
    <source>
        <dbReference type="Proteomes" id="UP000793456"/>
    </source>
</evidence>
<organism evidence="1 2">
    <name type="scientific">Larimichthys crocea</name>
    <name type="common">Large yellow croaker</name>
    <name type="synonym">Pseudosciaena crocea</name>
    <dbReference type="NCBI Taxonomy" id="215358"/>
    <lineage>
        <taxon>Eukaryota</taxon>
        <taxon>Metazoa</taxon>
        <taxon>Chordata</taxon>
        <taxon>Craniata</taxon>
        <taxon>Vertebrata</taxon>
        <taxon>Euteleostomi</taxon>
        <taxon>Actinopterygii</taxon>
        <taxon>Neopterygii</taxon>
        <taxon>Teleostei</taxon>
        <taxon>Neoteleostei</taxon>
        <taxon>Acanthomorphata</taxon>
        <taxon>Eupercaria</taxon>
        <taxon>Sciaenidae</taxon>
        <taxon>Larimichthys</taxon>
    </lineage>
</organism>
<protein>
    <submittedName>
        <fullName evidence="1">Uncharacterized protein</fullName>
    </submittedName>
</protein>
<comment type="caution">
    <text evidence="1">The sequence shown here is derived from an EMBL/GenBank/DDBJ whole genome shotgun (WGS) entry which is preliminary data.</text>
</comment>
<evidence type="ECO:0000313" key="1">
    <source>
        <dbReference type="EMBL" id="TMS06266.1"/>
    </source>
</evidence>
<dbReference type="Proteomes" id="UP000793456">
    <property type="component" value="Chromosome XIX"/>
</dbReference>
<accession>A0ACD3QGD3</accession>
<gene>
    <name evidence="1" type="ORF">E3U43_016025</name>
</gene>
<sequence>MDRLPYTYLLIFYCLTFVCILEEVKVMVQRGTTKKAAPQQRLTVECPVKHCGKSLNVTWCKLLETNTCEQINQTENVEITQDDKHAADKLVSFLTFKRISIHDDGLYRCRLLRGDMQIGHTINISVSDGKLDLSWLPYFYICISAVLLVATFSVLTLLRFYGWRRILSFNHNKGKETSTHMIPDLPKDSNHSTLFLQSPFPHLKDVPSPTTVAPSQPPMMTSRNQPAVTVGETQAPERAVYSLINHRKSGLPAGEQPAGTKQNKRAEYAVINFP</sequence>
<dbReference type="EMBL" id="CM011692">
    <property type="protein sequence ID" value="TMS06266.1"/>
    <property type="molecule type" value="Genomic_DNA"/>
</dbReference>